<proteinExistence type="predicted"/>
<reference evidence="2 3" key="1">
    <citation type="submission" date="2018-03" db="EMBL/GenBank/DDBJ databases">
        <title>Comparative analysis of microorganisms from saline springs in Andes Mountain Range, Colombia.</title>
        <authorList>
            <person name="Rubin E."/>
        </authorList>
    </citation>
    <scope>NUCLEOTIDE SEQUENCE [LARGE SCALE GENOMIC DNA]</scope>
    <source>
        <strain evidence="2 3">CG 23</strain>
    </source>
</reference>
<sequence>MHRTIITAASAALAALTTVGLAAGAAAAPPEGAGQGGKPAGVTCQQFGLGVLRDTGVLTAVAKDGLEYPIGSGETIPFSTVLAIHRTDPATANVVLKDYAAVLLPGVEVGAAIDAACPA</sequence>
<name>A0ABX5EFW3_9MICO</name>
<dbReference type="EMBL" id="PVTX01000007">
    <property type="protein sequence ID" value="PRZ05538.1"/>
    <property type="molecule type" value="Genomic_DNA"/>
</dbReference>
<feature type="chain" id="PRO_5045697660" evidence="1">
    <location>
        <begin position="23"/>
        <end position="119"/>
    </location>
</feature>
<keyword evidence="1" id="KW-0732">Signal</keyword>
<comment type="caution">
    <text evidence="2">The sequence shown here is derived from an EMBL/GenBank/DDBJ whole genome shotgun (WGS) entry which is preliminary data.</text>
</comment>
<gene>
    <name evidence="2" type="ORF">BCL65_10724</name>
</gene>
<accession>A0ABX5EFW3</accession>
<dbReference type="RefSeq" id="WP_106267908.1">
    <property type="nucleotide sequence ID" value="NZ_PVTX01000007.1"/>
</dbReference>
<dbReference type="Proteomes" id="UP000239895">
    <property type="component" value="Unassembled WGS sequence"/>
</dbReference>
<keyword evidence="3" id="KW-1185">Reference proteome</keyword>
<organism evidence="2 3">
    <name type="scientific">Isoptericola halotolerans</name>
    <dbReference type="NCBI Taxonomy" id="300560"/>
    <lineage>
        <taxon>Bacteria</taxon>
        <taxon>Bacillati</taxon>
        <taxon>Actinomycetota</taxon>
        <taxon>Actinomycetes</taxon>
        <taxon>Micrococcales</taxon>
        <taxon>Promicromonosporaceae</taxon>
        <taxon>Isoptericola</taxon>
    </lineage>
</organism>
<evidence type="ECO:0000313" key="3">
    <source>
        <dbReference type="Proteomes" id="UP000239895"/>
    </source>
</evidence>
<feature type="signal peptide" evidence="1">
    <location>
        <begin position="1"/>
        <end position="22"/>
    </location>
</feature>
<evidence type="ECO:0000313" key="2">
    <source>
        <dbReference type="EMBL" id="PRZ05538.1"/>
    </source>
</evidence>
<protein>
    <submittedName>
        <fullName evidence="2">Uncharacterized protein</fullName>
    </submittedName>
</protein>
<evidence type="ECO:0000256" key="1">
    <source>
        <dbReference type="SAM" id="SignalP"/>
    </source>
</evidence>